<comment type="caution">
    <text evidence="2">The sequence shown here is derived from an EMBL/GenBank/DDBJ whole genome shotgun (WGS) entry which is preliminary data.</text>
</comment>
<dbReference type="PANTHER" id="PTHR37540:SF5">
    <property type="entry name" value="TRANSCRIPTION FACTOR DOMAIN-CONTAINING PROTEIN"/>
    <property type="match status" value="1"/>
</dbReference>
<evidence type="ECO:0000313" key="3">
    <source>
        <dbReference type="Proteomes" id="UP000605986"/>
    </source>
</evidence>
<dbReference type="Proteomes" id="UP000605986">
    <property type="component" value="Unassembled WGS sequence"/>
</dbReference>
<dbReference type="AlphaFoldDB" id="A0A8H4NUG0"/>
<proteinExistence type="predicted"/>
<protein>
    <submittedName>
        <fullName evidence="2">Uncharacterized protein</fullName>
    </submittedName>
</protein>
<sequence>MEIRFKSPKAPPAQGILQTSDIKPSTLAFVHVNPTKAKDHATQRKIRRHVMKDIGRSRRLGVIQSEITSKPTHSVSIPAYWGDANVCVNFRRLFHAMDMVSEGLLSIAVIDPELKFKQRLAESFENPPSVGEIETYTESLGLVRRSITETEVNENAVIGTVICLAIFDMRVGNSESWMMHMSGLERLVELAGGVQQLDSRPAIRQSLFIADLLGSLIQDAKPRFPLPKSLPALPRATRSRYVQRLLTSFKDSDETAVAVIYGALGPASQLAVLLNQVWKNSRMKLDLLIPVCTLAHQVLSLPRMDIMRQDMSSLTIVAELVRISVISLISLIILQSSGDTIYVAARRDAPVKEFIVLMDDQIWTGRQELKLWVLVIQICIGIKIMG</sequence>
<dbReference type="PANTHER" id="PTHR37540">
    <property type="entry name" value="TRANSCRIPTION FACTOR (ACR-2), PUTATIVE-RELATED-RELATED"/>
    <property type="match status" value="1"/>
</dbReference>
<name>A0A8H4NUG0_9HYPO</name>
<accession>A0A8H4NUG0</accession>
<dbReference type="OrthoDB" id="3469225at2759"/>
<reference evidence="2" key="1">
    <citation type="submission" date="2020-01" db="EMBL/GenBank/DDBJ databases">
        <title>Identification and distribution of gene clusters putatively required for synthesis of sphingolipid metabolism inhibitors in phylogenetically diverse species of the filamentous fungus Fusarium.</title>
        <authorList>
            <person name="Kim H.-S."/>
            <person name="Busman M."/>
            <person name="Brown D.W."/>
            <person name="Divon H."/>
            <person name="Uhlig S."/>
            <person name="Proctor R.H."/>
        </authorList>
    </citation>
    <scope>NUCLEOTIDE SEQUENCE</scope>
    <source>
        <strain evidence="2">NRRL 53441</strain>
    </source>
</reference>
<organism evidence="2 3">
    <name type="scientific">Fusarium austroafricanum</name>
    <dbReference type="NCBI Taxonomy" id="2364996"/>
    <lineage>
        <taxon>Eukaryota</taxon>
        <taxon>Fungi</taxon>
        <taxon>Dikarya</taxon>
        <taxon>Ascomycota</taxon>
        <taxon>Pezizomycotina</taxon>
        <taxon>Sordariomycetes</taxon>
        <taxon>Hypocreomycetidae</taxon>
        <taxon>Hypocreales</taxon>
        <taxon>Nectriaceae</taxon>
        <taxon>Fusarium</taxon>
        <taxon>Fusarium concolor species complex</taxon>
    </lineage>
</organism>
<keyword evidence="1" id="KW-0539">Nucleus</keyword>
<dbReference type="EMBL" id="JAADJG010000499">
    <property type="protein sequence ID" value="KAF4445788.1"/>
    <property type="molecule type" value="Genomic_DNA"/>
</dbReference>
<gene>
    <name evidence="2" type="ORF">F53441_10537</name>
</gene>
<dbReference type="InterPro" id="IPR021858">
    <property type="entry name" value="Fun_TF"/>
</dbReference>
<evidence type="ECO:0000313" key="2">
    <source>
        <dbReference type="EMBL" id="KAF4445788.1"/>
    </source>
</evidence>
<keyword evidence="3" id="KW-1185">Reference proteome</keyword>
<dbReference type="Pfam" id="PF11951">
    <property type="entry name" value="Fungal_trans_2"/>
    <property type="match status" value="1"/>
</dbReference>
<evidence type="ECO:0000256" key="1">
    <source>
        <dbReference type="ARBA" id="ARBA00023242"/>
    </source>
</evidence>